<evidence type="ECO:0000256" key="1">
    <source>
        <dbReference type="ARBA" id="ARBA00005964"/>
    </source>
</evidence>
<keyword evidence="2" id="KW-0378">Hydrolase</keyword>
<dbReference type="Pfam" id="PF00135">
    <property type="entry name" value="COesterase"/>
    <property type="match status" value="1"/>
</dbReference>
<evidence type="ECO:0000256" key="3">
    <source>
        <dbReference type="SAM" id="MobiDB-lite"/>
    </source>
</evidence>
<dbReference type="EMBL" id="LFRF01000007">
    <property type="protein sequence ID" value="KND91816.1"/>
    <property type="molecule type" value="Genomic_DNA"/>
</dbReference>
<gene>
    <name evidence="5" type="ORF">TOPH_03342</name>
</gene>
<dbReference type="ESTHER" id="9hypo-a0a0l0ncm9">
    <property type="family name" value="Fungal_carboxylesterase_lipase"/>
</dbReference>
<dbReference type="OrthoDB" id="408631at2759"/>
<sequence>MPKSPGEAAVLELAITDISGLCMRRRGRDAAWYKRAVIRPCDESTWTVVGETSSLVRKMKTPALQLAILPFAALVACAARPTATIDSGPIYGAATNLPGAIGPVNKFLGIPYAAPPERFHLSKRPKPWTSPMNTTVFGPSCIQYEAITDIGPGNDIIDLFNSHPPESEDCLFMNAFTPASQGPPSGRPVVVFIPGGGWQLGNGLIDLSGFAGYEDIVHIQVFGFPNANEIPVNQRNLGLHDQRLALTWVQANAKAFGGDPSKVTIWGESAGSMSVDIHIHGYANANPPPFHAGIMSSGQMTFGMLSITNNAQDTRSWEGLAKDVGCSSGEKLSCMRKVPAKKLLEGLAKTGSTFLPVVDNFTVPTGRAAAWRGGRVAKVPMLMSSVAEEGRALVNHNITMNRFLEVFLSPPIATEKQQDEILSFYRKKPDLKTDFDVAAAIYTDFLFQCPNQILANISASLKPPVWRGYFNVSITDILPKKLQYLGKFHGTDIVLLSLTPTFEESGLRGLRLSPELYTFANYFRGVIGKFVRNPSGGPGWPAVGSSYAPFDVATLGDAGNVHTGGATPVNQKQLDDNCAIYKDIFPTCFQFASDGGQEACHLSAQISGRVVGSWRHFFTHPHSRVLYLQNSQIPWTPRRSPLCCTRGWTAYSPLFRAGIGPGKRVGIVSIGGLGHLGLQWSTALGAETYALTHSPHKVEGCKKRGAHGYQQGRLGQVLEVQVRLHPQLLRHDQQVRPAYLLFTAQARQRLSHDRAAAPRAHGADLPPRQDRGDRGVAAARGG</sequence>
<evidence type="ECO:0000259" key="4">
    <source>
        <dbReference type="Pfam" id="PF00135"/>
    </source>
</evidence>
<dbReference type="SUPFAM" id="SSF51735">
    <property type="entry name" value="NAD(P)-binding Rossmann-fold domains"/>
    <property type="match status" value="1"/>
</dbReference>
<evidence type="ECO:0000256" key="2">
    <source>
        <dbReference type="ARBA" id="ARBA00022801"/>
    </source>
</evidence>
<dbReference type="InterPro" id="IPR019826">
    <property type="entry name" value="Carboxylesterase_B_AS"/>
</dbReference>
<dbReference type="Proteomes" id="UP000036947">
    <property type="component" value="Unassembled WGS sequence"/>
</dbReference>
<dbReference type="InterPro" id="IPR050654">
    <property type="entry name" value="AChE-related_enzymes"/>
</dbReference>
<keyword evidence="6" id="KW-1185">Reference proteome</keyword>
<dbReference type="PANTHER" id="PTHR43918:SF4">
    <property type="entry name" value="CARBOXYLIC ESTER HYDROLASE"/>
    <property type="match status" value="1"/>
</dbReference>
<reference evidence="5 6" key="1">
    <citation type="journal article" date="2015" name="BMC Genomics">
        <title>The genome of the truffle-parasite Tolypocladium ophioglossoides and the evolution of antifungal peptaibiotics.</title>
        <authorList>
            <person name="Quandt C.A."/>
            <person name="Bushley K.E."/>
            <person name="Spatafora J.W."/>
        </authorList>
    </citation>
    <scope>NUCLEOTIDE SEQUENCE [LARGE SCALE GENOMIC DNA]</scope>
    <source>
        <strain evidence="5 6">CBS 100239</strain>
    </source>
</reference>
<organism evidence="5 6">
    <name type="scientific">Tolypocladium ophioglossoides (strain CBS 100239)</name>
    <name type="common">Snaketongue truffleclub</name>
    <name type="synonym">Elaphocordyceps ophioglossoides</name>
    <dbReference type="NCBI Taxonomy" id="1163406"/>
    <lineage>
        <taxon>Eukaryota</taxon>
        <taxon>Fungi</taxon>
        <taxon>Dikarya</taxon>
        <taxon>Ascomycota</taxon>
        <taxon>Pezizomycotina</taxon>
        <taxon>Sordariomycetes</taxon>
        <taxon>Hypocreomycetidae</taxon>
        <taxon>Hypocreales</taxon>
        <taxon>Ophiocordycipitaceae</taxon>
        <taxon>Tolypocladium</taxon>
    </lineage>
</organism>
<dbReference type="PANTHER" id="PTHR43918">
    <property type="entry name" value="ACETYLCHOLINESTERASE"/>
    <property type="match status" value="1"/>
</dbReference>
<dbReference type="InterPro" id="IPR002018">
    <property type="entry name" value="CarbesteraseB"/>
</dbReference>
<dbReference type="InterPro" id="IPR036291">
    <property type="entry name" value="NAD(P)-bd_dom_sf"/>
</dbReference>
<comment type="similarity">
    <text evidence="1">Belongs to the type-B carboxylesterase/lipase family.</text>
</comment>
<evidence type="ECO:0000313" key="5">
    <source>
        <dbReference type="EMBL" id="KND91816.1"/>
    </source>
</evidence>
<dbReference type="InterPro" id="IPR029058">
    <property type="entry name" value="AB_hydrolase_fold"/>
</dbReference>
<accession>A0A0L0NCM9</accession>
<dbReference type="Gene3D" id="3.40.50.1820">
    <property type="entry name" value="alpha/beta hydrolase"/>
    <property type="match status" value="1"/>
</dbReference>
<dbReference type="AlphaFoldDB" id="A0A0L0NCM9"/>
<dbReference type="GO" id="GO:0052689">
    <property type="term" value="F:carboxylic ester hydrolase activity"/>
    <property type="evidence" value="ECO:0007669"/>
    <property type="project" value="TreeGrafter"/>
</dbReference>
<evidence type="ECO:0000313" key="6">
    <source>
        <dbReference type="Proteomes" id="UP000036947"/>
    </source>
</evidence>
<dbReference type="PROSITE" id="PS00122">
    <property type="entry name" value="CARBOXYLESTERASE_B_1"/>
    <property type="match status" value="1"/>
</dbReference>
<dbReference type="STRING" id="1163406.A0A0L0NCM9"/>
<feature type="domain" description="Carboxylesterase type B" evidence="4">
    <location>
        <begin position="81"/>
        <end position="531"/>
    </location>
</feature>
<name>A0A0L0NCM9_TOLOC</name>
<protein>
    <submittedName>
        <fullName evidence="5">Lipase 4</fullName>
    </submittedName>
</protein>
<proteinExistence type="inferred from homology"/>
<comment type="caution">
    <text evidence="5">The sequence shown here is derived from an EMBL/GenBank/DDBJ whole genome shotgun (WGS) entry which is preliminary data.</text>
</comment>
<feature type="region of interest" description="Disordered" evidence="3">
    <location>
        <begin position="752"/>
        <end position="782"/>
    </location>
</feature>
<dbReference type="Gene3D" id="3.40.50.720">
    <property type="entry name" value="NAD(P)-binding Rossmann-like Domain"/>
    <property type="match status" value="1"/>
</dbReference>
<dbReference type="SUPFAM" id="SSF53474">
    <property type="entry name" value="alpha/beta-Hydrolases"/>
    <property type="match status" value="1"/>
</dbReference>